<dbReference type="Pfam" id="PF02687">
    <property type="entry name" value="FtsX"/>
    <property type="match status" value="2"/>
</dbReference>
<keyword evidence="5 7" id="KW-0472">Membrane</keyword>
<feature type="domain" description="ABC3 transporter permease C-terminal" evidence="8">
    <location>
        <begin position="993"/>
        <end position="1111"/>
    </location>
</feature>
<feature type="transmembrane region" description="Helical" evidence="7">
    <location>
        <begin position="1090"/>
        <end position="1110"/>
    </location>
</feature>
<dbReference type="PANTHER" id="PTHR30572">
    <property type="entry name" value="MEMBRANE COMPONENT OF TRANSPORTER-RELATED"/>
    <property type="match status" value="1"/>
</dbReference>
<feature type="transmembrane region" description="Helical" evidence="7">
    <location>
        <begin position="474"/>
        <end position="497"/>
    </location>
</feature>
<feature type="transmembrane region" description="Helical" evidence="7">
    <location>
        <begin position="437"/>
        <end position="454"/>
    </location>
</feature>
<dbReference type="GO" id="GO:0022857">
    <property type="term" value="F:transmembrane transporter activity"/>
    <property type="evidence" value="ECO:0007669"/>
    <property type="project" value="TreeGrafter"/>
</dbReference>
<evidence type="ECO:0000256" key="4">
    <source>
        <dbReference type="ARBA" id="ARBA00022989"/>
    </source>
</evidence>
<dbReference type="EMBL" id="BJMN01000041">
    <property type="protein sequence ID" value="GEB60289.1"/>
    <property type="molecule type" value="Genomic_DNA"/>
</dbReference>
<evidence type="ECO:0000256" key="7">
    <source>
        <dbReference type="SAM" id="Phobius"/>
    </source>
</evidence>
<keyword evidence="4 7" id="KW-1133">Transmembrane helix</keyword>
<dbReference type="Proteomes" id="UP000315226">
    <property type="component" value="Unassembled WGS sequence"/>
</dbReference>
<comment type="subcellular location">
    <subcellularLocation>
        <location evidence="1">Cell membrane</location>
        <topology evidence="1">Multi-pass membrane protein</topology>
    </subcellularLocation>
</comment>
<dbReference type="GO" id="GO:0005886">
    <property type="term" value="C:plasma membrane"/>
    <property type="evidence" value="ECO:0007669"/>
    <property type="project" value="UniProtKB-SubCell"/>
</dbReference>
<feature type="transmembrane region" description="Helical" evidence="7">
    <location>
        <begin position="393"/>
        <end position="416"/>
    </location>
</feature>
<evidence type="ECO:0000256" key="1">
    <source>
        <dbReference type="ARBA" id="ARBA00004651"/>
    </source>
</evidence>
<dbReference type="InterPro" id="IPR050250">
    <property type="entry name" value="Macrolide_Exporter_MacB"/>
</dbReference>
<dbReference type="AlphaFoldDB" id="A0A4Y3RSG5"/>
<organism evidence="9 10">
    <name type="scientific">Streptomyces gardneri</name>
    <dbReference type="NCBI Taxonomy" id="66892"/>
    <lineage>
        <taxon>Bacteria</taxon>
        <taxon>Bacillati</taxon>
        <taxon>Actinomycetota</taxon>
        <taxon>Actinomycetes</taxon>
        <taxon>Kitasatosporales</taxon>
        <taxon>Streptomycetaceae</taxon>
        <taxon>Streptomyces</taxon>
    </lineage>
</organism>
<feature type="transmembrane region" description="Helical" evidence="7">
    <location>
        <begin position="342"/>
        <end position="364"/>
    </location>
</feature>
<dbReference type="InterPro" id="IPR003838">
    <property type="entry name" value="ABC3_permease_C"/>
</dbReference>
<accession>A0A4Y3RSG5</accession>
<evidence type="ECO:0000256" key="3">
    <source>
        <dbReference type="ARBA" id="ARBA00022692"/>
    </source>
</evidence>
<evidence type="ECO:0000256" key="5">
    <source>
        <dbReference type="ARBA" id="ARBA00023136"/>
    </source>
</evidence>
<reference evidence="9 10" key="1">
    <citation type="submission" date="2019-06" db="EMBL/GenBank/DDBJ databases">
        <title>Whole genome shotgun sequence of Streptomyces gardneri NBRC 12865.</title>
        <authorList>
            <person name="Hosoyama A."/>
            <person name="Uohara A."/>
            <person name="Ohji S."/>
            <person name="Ichikawa N."/>
        </authorList>
    </citation>
    <scope>NUCLEOTIDE SEQUENCE [LARGE SCALE GENOMIC DNA]</scope>
    <source>
        <strain evidence="9 10">NBRC 12865</strain>
    </source>
</reference>
<feature type="transmembrane region" description="Helical" evidence="7">
    <location>
        <begin position="299"/>
        <end position="321"/>
    </location>
</feature>
<keyword evidence="3 7" id="KW-0812">Transmembrane</keyword>
<proteinExistence type="inferred from homology"/>
<sequence>MTGFVFLRVRAHRLLLAAALLAVLLTTTVLATLAAFSSSIGDAALQAGLQGRSAPAASLRVTGQVADEKRASADEAVRDGARKTFDGLPVTVRRLEHSGSYALPRALQPPAARKGDPDLTLFAALDRSRLSLVRGAWPTAARTGGVVEAAIPEEAARRLRITPGTVLTLDDRLDGKPLKTRITGVYRPVDTADLYWQLDRAGGRGVRTVAFTTYGPLHVDPAVPASGAISVGDTSWLGTADFTGFTTDRMDALRSSATEGPNELAAATEPFGTTISAATALPTLLEQTQRALVVSRSTLLIVAVQLVLLAAYALLLVARLLSTERSGETALLRARGASRRRITGLAAAEALLLALPAAIAAPLLTGPLTRLFTERSALSSLGVRLDTTPSLQVWLAAAAVALCCAAAVVAPALAAGDGSAVSLRKTRSGTLPAPVRAGADIGLLAVAAVAYWQLQRPAAAGATLGADEAGGGSIDPVLVAAPALALLAGTVLTLRLLPPAAKLAERRAARGRGLSAALAGWQFSRRPLRGAGPVLLLVLAVAMGMLAIGQSNSWERSQRDQADFQAGAAVRVLAAGPGEPTQTERLAAVPGVSAVAPVHRATTDVAGKNATVLAVDTRQAAGGLLLRPDLAGSASAAAVLTPLAPEAGARPGVPLPAGTRTVSVDLRNITSAGAPTSQVTVTLEDPNGIPYRQLLGLLPSDGRTHRLTLDLGALTAGPGTASGPDEKGGKGSTGLLTLTGLELVGQVDDGKDHAQTLHVERFTTVGANGAERTHAPGQLLAGWAYAAEQTLDGDPAYVAPATGRPGSAGTGGRPAPYSVAYTVKGQATGATSWHTEEYTVQLTAPGPKPPARLPAVVTETYLAATGAKPGDRVEITLAGKPVGVTVERVVKELPTTGPGAQVASATTPTATPEDGGALLVDLASVNRYLATEETSVPATEWWLTAAPGRSDEVAAALRARPSTDPEQILVRDETAADLLGDPLGAGPNAALMAVAAAAAALAAVGFAVGSAGSMRERSAEFGVLRALGTPQRRLARLIAAEQGVLITVGLLVGVGLGTVLARAVVPLVVLTGQAARPVPPALVELPLGQVTLLVAGVAVLPLAIVASIALRRTDPVVTLRHQGEH</sequence>
<gene>
    <name evidence="9" type="ORF">SGA01_58940</name>
</gene>
<name>A0A4Y3RSG5_9ACTN</name>
<evidence type="ECO:0000313" key="9">
    <source>
        <dbReference type="EMBL" id="GEB60289.1"/>
    </source>
</evidence>
<evidence type="ECO:0000259" key="8">
    <source>
        <dbReference type="Pfam" id="PF02687"/>
    </source>
</evidence>
<comment type="caution">
    <text evidence="9">The sequence shown here is derived from an EMBL/GenBank/DDBJ whole genome shotgun (WGS) entry which is preliminary data.</text>
</comment>
<dbReference type="OrthoDB" id="5101691at2"/>
<keyword evidence="2" id="KW-1003">Cell membrane</keyword>
<dbReference type="RefSeq" id="WP_141299998.1">
    <property type="nucleotide sequence ID" value="NZ_BJMN01000041.1"/>
</dbReference>
<feature type="transmembrane region" description="Helical" evidence="7">
    <location>
        <begin position="530"/>
        <end position="549"/>
    </location>
</feature>
<comment type="similarity">
    <text evidence="6">Belongs to the ABC-4 integral membrane protein family.</text>
</comment>
<evidence type="ECO:0000313" key="10">
    <source>
        <dbReference type="Proteomes" id="UP000315226"/>
    </source>
</evidence>
<feature type="transmembrane region" description="Helical" evidence="7">
    <location>
        <begin position="989"/>
        <end position="1008"/>
    </location>
</feature>
<evidence type="ECO:0000256" key="6">
    <source>
        <dbReference type="ARBA" id="ARBA00038076"/>
    </source>
</evidence>
<dbReference type="PANTHER" id="PTHR30572:SF4">
    <property type="entry name" value="ABC TRANSPORTER PERMEASE YTRF"/>
    <property type="match status" value="1"/>
</dbReference>
<protein>
    <recommendedName>
        <fullName evidence="8">ABC3 transporter permease C-terminal domain-containing protein</fullName>
    </recommendedName>
</protein>
<feature type="transmembrane region" description="Helical" evidence="7">
    <location>
        <begin position="1043"/>
        <end position="1070"/>
    </location>
</feature>
<evidence type="ECO:0000256" key="2">
    <source>
        <dbReference type="ARBA" id="ARBA00022475"/>
    </source>
</evidence>
<feature type="domain" description="ABC3 transporter permease C-terminal" evidence="8">
    <location>
        <begin position="301"/>
        <end position="413"/>
    </location>
</feature>
<keyword evidence="10" id="KW-1185">Reference proteome</keyword>